<reference evidence="2" key="2">
    <citation type="submission" date="2015-01" db="EMBL/GenBank/DDBJ databases">
        <title>Evolutionary Origins and Diversification of the Mycorrhizal Mutualists.</title>
        <authorList>
            <consortium name="DOE Joint Genome Institute"/>
            <consortium name="Mycorrhizal Genomics Consortium"/>
            <person name="Kohler A."/>
            <person name="Kuo A."/>
            <person name="Nagy L.G."/>
            <person name="Floudas D."/>
            <person name="Copeland A."/>
            <person name="Barry K.W."/>
            <person name="Cichocki N."/>
            <person name="Veneault-Fourrey C."/>
            <person name="LaButti K."/>
            <person name="Lindquist E.A."/>
            <person name="Lipzen A."/>
            <person name="Lundell T."/>
            <person name="Morin E."/>
            <person name="Murat C."/>
            <person name="Riley R."/>
            <person name="Ohm R."/>
            <person name="Sun H."/>
            <person name="Tunlid A."/>
            <person name="Henrissat B."/>
            <person name="Grigoriev I.V."/>
            <person name="Hibbett D.S."/>
            <person name="Martin F."/>
        </authorList>
    </citation>
    <scope>NUCLEOTIDE SEQUENCE [LARGE SCALE GENOMIC DNA]</scope>
    <source>
        <strain evidence="2">MUT 4182</strain>
    </source>
</reference>
<accession>A0A0C3QFY3</accession>
<dbReference type="EMBL" id="KN823064">
    <property type="protein sequence ID" value="KIO24279.1"/>
    <property type="molecule type" value="Genomic_DNA"/>
</dbReference>
<gene>
    <name evidence="1" type="ORF">M407DRAFT_102654</name>
</gene>
<dbReference type="AlphaFoldDB" id="A0A0C3QFY3"/>
<reference evidence="1 2" key="1">
    <citation type="submission" date="2014-04" db="EMBL/GenBank/DDBJ databases">
        <authorList>
            <consortium name="DOE Joint Genome Institute"/>
            <person name="Kuo A."/>
            <person name="Girlanda M."/>
            <person name="Perotto S."/>
            <person name="Kohler A."/>
            <person name="Nagy L.G."/>
            <person name="Floudas D."/>
            <person name="Copeland A."/>
            <person name="Barry K.W."/>
            <person name="Cichocki N."/>
            <person name="Veneault-Fourrey C."/>
            <person name="LaButti K."/>
            <person name="Lindquist E.A."/>
            <person name="Lipzen A."/>
            <person name="Lundell T."/>
            <person name="Morin E."/>
            <person name="Murat C."/>
            <person name="Sun H."/>
            <person name="Tunlid A."/>
            <person name="Henrissat B."/>
            <person name="Grigoriev I.V."/>
            <person name="Hibbett D.S."/>
            <person name="Martin F."/>
            <person name="Nordberg H.P."/>
            <person name="Cantor M.N."/>
            <person name="Hua S.X."/>
        </authorList>
    </citation>
    <scope>NUCLEOTIDE SEQUENCE [LARGE SCALE GENOMIC DNA]</scope>
    <source>
        <strain evidence="1 2">MUT 4182</strain>
    </source>
</reference>
<dbReference type="HOGENOM" id="CLU_2777745_0_0_1"/>
<keyword evidence="2" id="KW-1185">Reference proteome</keyword>
<proteinExistence type="predicted"/>
<evidence type="ECO:0000313" key="1">
    <source>
        <dbReference type="EMBL" id="KIO24279.1"/>
    </source>
</evidence>
<dbReference type="Proteomes" id="UP000054248">
    <property type="component" value="Unassembled WGS sequence"/>
</dbReference>
<protein>
    <submittedName>
        <fullName evidence="1">Uncharacterized protein</fullName>
    </submittedName>
</protein>
<name>A0A0C3QFY3_9AGAM</name>
<organism evidence="1 2">
    <name type="scientific">Tulasnella calospora MUT 4182</name>
    <dbReference type="NCBI Taxonomy" id="1051891"/>
    <lineage>
        <taxon>Eukaryota</taxon>
        <taxon>Fungi</taxon>
        <taxon>Dikarya</taxon>
        <taxon>Basidiomycota</taxon>
        <taxon>Agaricomycotina</taxon>
        <taxon>Agaricomycetes</taxon>
        <taxon>Cantharellales</taxon>
        <taxon>Tulasnellaceae</taxon>
        <taxon>Tulasnella</taxon>
    </lineage>
</organism>
<evidence type="ECO:0000313" key="2">
    <source>
        <dbReference type="Proteomes" id="UP000054248"/>
    </source>
</evidence>
<sequence length="69" mass="8094">MAPRLYSLPLLLPAFHPLPNFCCVFADGVIHTDEITSWPFRHLHFSRQVQRSQTRQRSYHDCGKGLRML</sequence>